<organism evidence="1 2">
    <name type="scientific">Mucuna pruriens</name>
    <name type="common">Velvet bean</name>
    <name type="synonym">Dolichos pruriens</name>
    <dbReference type="NCBI Taxonomy" id="157652"/>
    <lineage>
        <taxon>Eukaryota</taxon>
        <taxon>Viridiplantae</taxon>
        <taxon>Streptophyta</taxon>
        <taxon>Embryophyta</taxon>
        <taxon>Tracheophyta</taxon>
        <taxon>Spermatophyta</taxon>
        <taxon>Magnoliopsida</taxon>
        <taxon>eudicotyledons</taxon>
        <taxon>Gunneridae</taxon>
        <taxon>Pentapetalae</taxon>
        <taxon>rosids</taxon>
        <taxon>fabids</taxon>
        <taxon>Fabales</taxon>
        <taxon>Fabaceae</taxon>
        <taxon>Papilionoideae</taxon>
        <taxon>50 kb inversion clade</taxon>
        <taxon>NPAAA clade</taxon>
        <taxon>indigoferoid/millettioid clade</taxon>
        <taxon>Phaseoleae</taxon>
        <taxon>Mucuna</taxon>
    </lineage>
</organism>
<dbReference type="Proteomes" id="UP000257109">
    <property type="component" value="Unassembled WGS sequence"/>
</dbReference>
<dbReference type="SUPFAM" id="SSF56672">
    <property type="entry name" value="DNA/RNA polymerases"/>
    <property type="match status" value="1"/>
</dbReference>
<dbReference type="EMBL" id="QJKJ01005566">
    <property type="protein sequence ID" value="RDX89805.1"/>
    <property type="molecule type" value="Genomic_DNA"/>
</dbReference>
<comment type="caution">
    <text evidence="1">The sequence shown here is derived from an EMBL/GenBank/DDBJ whole genome shotgun (WGS) entry which is preliminary data.</text>
</comment>
<accession>A0A371GGV9</accession>
<dbReference type="PANTHER" id="PTHR24559">
    <property type="entry name" value="TRANSPOSON TY3-I GAG-POL POLYPROTEIN"/>
    <property type="match status" value="1"/>
</dbReference>
<evidence type="ECO:0000313" key="2">
    <source>
        <dbReference type="Proteomes" id="UP000257109"/>
    </source>
</evidence>
<protein>
    <submittedName>
        <fullName evidence="1">Uncharacterized protein</fullName>
    </submittedName>
</protein>
<dbReference type="OrthoDB" id="529980at2759"/>
<gene>
    <name evidence="1" type="ORF">CR513_28427</name>
</gene>
<dbReference type="Gene3D" id="3.10.10.10">
    <property type="entry name" value="HIV Type 1 Reverse Transcriptase, subunit A, domain 1"/>
    <property type="match status" value="1"/>
</dbReference>
<dbReference type="InterPro" id="IPR053134">
    <property type="entry name" value="RNA-dir_DNA_polymerase"/>
</dbReference>
<evidence type="ECO:0000313" key="1">
    <source>
        <dbReference type="EMBL" id="RDX89805.1"/>
    </source>
</evidence>
<proteinExistence type="predicted"/>
<dbReference type="STRING" id="157652.A0A371GGV9"/>
<reference evidence="1" key="1">
    <citation type="submission" date="2018-05" db="EMBL/GenBank/DDBJ databases">
        <title>Draft genome of Mucuna pruriens seed.</title>
        <authorList>
            <person name="Nnadi N.E."/>
            <person name="Vos R."/>
            <person name="Hasami M.H."/>
            <person name="Devisetty U.K."/>
            <person name="Aguiy J.C."/>
        </authorList>
    </citation>
    <scope>NUCLEOTIDE SEQUENCE [LARGE SCALE GENOMIC DNA]</scope>
    <source>
        <strain evidence="1">JCA_2017</strain>
    </source>
</reference>
<keyword evidence="2" id="KW-1185">Reference proteome</keyword>
<feature type="non-terminal residue" evidence="1">
    <location>
        <position position="1"/>
    </location>
</feature>
<sequence>MESKIAYAVIIILVPKNDGTWWIEYHQIRVKEGDEWKTTFKSKLGLYEWLVMPFGLTNALIYEVDEPCS</sequence>
<dbReference type="AlphaFoldDB" id="A0A371GGV9"/>
<dbReference type="PANTHER" id="PTHR24559:SF437">
    <property type="entry name" value="RNA-DIRECTED DNA POLYMERASE HOMOLOG"/>
    <property type="match status" value="1"/>
</dbReference>
<name>A0A371GGV9_MUCPR</name>
<dbReference type="InterPro" id="IPR043502">
    <property type="entry name" value="DNA/RNA_pol_sf"/>
</dbReference>